<dbReference type="GO" id="GO:0008270">
    <property type="term" value="F:zinc ion binding"/>
    <property type="evidence" value="ECO:0007669"/>
    <property type="project" value="UniProtKB-KW"/>
</dbReference>
<keyword evidence="7" id="KW-0479">Metal-binding</keyword>
<dbReference type="GO" id="GO:0016567">
    <property type="term" value="P:protein ubiquitination"/>
    <property type="evidence" value="ECO:0007669"/>
    <property type="project" value="InterPro"/>
</dbReference>
<dbReference type="EnsemblPlants" id="OGLUM02G21600.1">
    <property type="protein sequence ID" value="OGLUM02G21600.1"/>
    <property type="gene ID" value="OGLUM02G21600"/>
</dbReference>
<dbReference type="GO" id="GO:0016020">
    <property type="term" value="C:membrane"/>
    <property type="evidence" value="ECO:0007669"/>
    <property type="project" value="UniProtKB-SubCell"/>
</dbReference>
<dbReference type="FunFam" id="3.30.40.10:FF:000187">
    <property type="entry name" value="E3 ubiquitin-protein ligase ATL6"/>
    <property type="match status" value="1"/>
</dbReference>
<evidence type="ECO:0000256" key="5">
    <source>
        <dbReference type="ARBA" id="ARBA00022679"/>
    </source>
</evidence>
<feature type="domain" description="RING-type" evidence="18">
    <location>
        <begin position="504"/>
        <end position="546"/>
    </location>
</feature>
<dbReference type="PANTHER" id="PTHR46913:SF19">
    <property type="entry name" value="RING-TYPE E3 UBIQUITIN TRANSFERASE"/>
    <property type="match status" value="1"/>
</dbReference>
<keyword evidence="6 17" id="KW-0812">Transmembrane</keyword>
<evidence type="ECO:0000256" key="14">
    <source>
        <dbReference type="ARBA" id="ARBA00024209"/>
    </source>
</evidence>
<dbReference type="Gene3D" id="3.30.40.10">
    <property type="entry name" value="Zinc/RING finger domain, C3HC4 (zinc finger)"/>
    <property type="match status" value="2"/>
</dbReference>
<accession>A0A0D9YTY5</accession>
<evidence type="ECO:0000256" key="12">
    <source>
        <dbReference type="ARBA" id="ARBA00022989"/>
    </source>
</evidence>
<evidence type="ECO:0000256" key="7">
    <source>
        <dbReference type="ARBA" id="ARBA00022723"/>
    </source>
</evidence>
<dbReference type="PROSITE" id="PS50089">
    <property type="entry name" value="ZF_RING_2"/>
    <property type="match status" value="2"/>
</dbReference>
<feature type="compositionally biased region" description="Polar residues" evidence="16">
    <location>
        <begin position="235"/>
        <end position="246"/>
    </location>
</feature>
<comment type="similarity">
    <text evidence="14">Belongs to the RING-type zinc finger family. ATL subfamily.</text>
</comment>
<dbReference type="GO" id="GO:0061630">
    <property type="term" value="F:ubiquitin protein ligase activity"/>
    <property type="evidence" value="ECO:0007669"/>
    <property type="project" value="UniProtKB-EC"/>
</dbReference>
<protein>
    <recommendedName>
        <fullName evidence="4">RING-type E3 ubiquitin transferase</fullName>
        <ecNumber evidence="4">2.3.2.27</ecNumber>
    </recommendedName>
</protein>
<feature type="transmembrane region" description="Helical" evidence="17">
    <location>
        <begin position="46"/>
        <end position="70"/>
    </location>
</feature>
<keyword evidence="8" id="KW-0732">Signal</keyword>
<feature type="region of interest" description="Disordered" evidence="16">
    <location>
        <begin position="209"/>
        <end position="366"/>
    </location>
</feature>
<dbReference type="EC" id="2.3.2.27" evidence="4"/>
<dbReference type="FunFam" id="3.30.40.10:FF:000285">
    <property type="entry name" value="RING-H2 finger protein ATL43"/>
    <property type="match status" value="1"/>
</dbReference>
<evidence type="ECO:0000259" key="18">
    <source>
        <dbReference type="PROSITE" id="PS50089"/>
    </source>
</evidence>
<comment type="subcellular location">
    <subcellularLocation>
        <location evidence="2">Membrane</location>
        <topology evidence="2">Single-pass membrane protein</topology>
    </subcellularLocation>
</comment>
<dbReference type="eggNOG" id="KOG0800">
    <property type="taxonomic scope" value="Eukaryota"/>
</dbReference>
<dbReference type="InterPro" id="IPR044600">
    <property type="entry name" value="ATL1/ATL16-like"/>
</dbReference>
<evidence type="ECO:0000313" key="19">
    <source>
        <dbReference type="EnsemblPlants" id="OGLUM02G21600.1"/>
    </source>
</evidence>
<sequence>MAKPFPDPPKPPVPEPPKPGSDGACYDCPSPPPPPPPPHSRDHRRVVIALATTASLLFAILLAFSVYCFIRRRRQQRARREALLAPPPSDAAGGGGAPGAPVAAGDGAVGGAGEGEGEGEVLHHAWHIRTVGLDEAAIESIALARYRAGAGMLGATDCPVCLGEFRDGELLRLLPKCGHAFHVPCIDAWLRAHVNCPLCRAHVLHPADADADAGDGERVPPPAGANGGGGGAATDQASSPTDQTADQENPGQQQQGEQHELRVQIDRRDQPSSPEPPRRSPDPRSAQSFRRVASMGSRSPPAPSEDAPEDEQTTTQSSKEKQGSGGDAACCGKAPSGSGRLHHMRRSFSGGGGRRSLPSRHGRTSSSMLPLRRGVVMGVAAANVAAFVLLAIAPVAAAPSSPPRSGGDSLSFSDVISISFFMAVFFPVFIVLLAFACLRLFRPLDDDDGEPALADTSSSEWSRRGGGGNRAGLDAAEIAALPLVSYRDARRHRIGDARGDPLECAVCLLEFDDDDALRLLPACPHAFHPECIGLWLEKHVTCPLCRTNVLDAPPPPPPPPPSLEHDTASPPPAHETVVVIGDAGASGNEEAEAEAEERIRIQCLAGIRRAAGRQALPRSNSTGHERGGGGMERFALRLPEHVRLEILMSHRLRHVTSAVASVRVREGSAHDAGAVRNAVARLLSLFVPGAGWKGDDEGKSSKAAEGSSRRRRDESARGGVGEEKRSE</sequence>
<keyword evidence="12 17" id="KW-1133">Transmembrane helix</keyword>
<dbReference type="SUPFAM" id="SSF57850">
    <property type="entry name" value="RING/U-box"/>
    <property type="match status" value="2"/>
</dbReference>
<evidence type="ECO:0000256" key="3">
    <source>
        <dbReference type="ARBA" id="ARBA00004906"/>
    </source>
</evidence>
<feature type="transmembrane region" description="Helical" evidence="17">
    <location>
        <begin position="416"/>
        <end position="438"/>
    </location>
</feature>
<evidence type="ECO:0000256" key="2">
    <source>
        <dbReference type="ARBA" id="ARBA00004167"/>
    </source>
</evidence>
<dbReference type="SMART" id="SM00184">
    <property type="entry name" value="RING"/>
    <property type="match status" value="2"/>
</dbReference>
<feature type="compositionally biased region" description="Basic and acidic residues" evidence="16">
    <location>
        <begin position="257"/>
        <end position="282"/>
    </location>
</feature>
<feature type="region of interest" description="Disordered" evidence="16">
    <location>
        <begin position="690"/>
        <end position="727"/>
    </location>
</feature>
<evidence type="ECO:0000256" key="6">
    <source>
        <dbReference type="ARBA" id="ARBA00022692"/>
    </source>
</evidence>
<feature type="compositionally biased region" description="Pro residues" evidence="16">
    <location>
        <begin position="1"/>
        <end position="19"/>
    </location>
</feature>
<evidence type="ECO:0000313" key="20">
    <source>
        <dbReference type="Proteomes" id="UP000026961"/>
    </source>
</evidence>
<keyword evidence="10" id="KW-0833">Ubl conjugation pathway</keyword>
<evidence type="ECO:0000256" key="15">
    <source>
        <dbReference type="PROSITE-ProRule" id="PRU00175"/>
    </source>
</evidence>
<dbReference type="InterPro" id="IPR013083">
    <property type="entry name" value="Znf_RING/FYVE/PHD"/>
</dbReference>
<evidence type="ECO:0000256" key="10">
    <source>
        <dbReference type="ARBA" id="ARBA00022786"/>
    </source>
</evidence>
<evidence type="ECO:0000256" key="11">
    <source>
        <dbReference type="ARBA" id="ARBA00022833"/>
    </source>
</evidence>
<keyword evidence="13 17" id="KW-0472">Membrane</keyword>
<proteinExistence type="inferred from homology"/>
<feature type="region of interest" description="Disordered" evidence="16">
    <location>
        <begin position="85"/>
        <end position="116"/>
    </location>
</feature>
<feature type="compositionally biased region" description="Pro residues" evidence="16">
    <location>
        <begin position="553"/>
        <end position="562"/>
    </location>
</feature>
<dbReference type="InterPro" id="IPR001841">
    <property type="entry name" value="Znf_RING"/>
</dbReference>
<organism evidence="19">
    <name type="scientific">Oryza glumipatula</name>
    <dbReference type="NCBI Taxonomy" id="40148"/>
    <lineage>
        <taxon>Eukaryota</taxon>
        <taxon>Viridiplantae</taxon>
        <taxon>Streptophyta</taxon>
        <taxon>Embryophyta</taxon>
        <taxon>Tracheophyta</taxon>
        <taxon>Spermatophyta</taxon>
        <taxon>Magnoliopsida</taxon>
        <taxon>Liliopsida</taxon>
        <taxon>Poales</taxon>
        <taxon>Poaceae</taxon>
        <taxon>BOP clade</taxon>
        <taxon>Oryzoideae</taxon>
        <taxon>Oryzeae</taxon>
        <taxon>Oryzinae</taxon>
        <taxon>Oryza</taxon>
    </lineage>
</organism>
<evidence type="ECO:0000256" key="8">
    <source>
        <dbReference type="ARBA" id="ARBA00022729"/>
    </source>
</evidence>
<dbReference type="Proteomes" id="UP000026961">
    <property type="component" value="Chromosome 2"/>
</dbReference>
<dbReference type="Gramene" id="OGLUM02G21600.1">
    <property type="protein sequence ID" value="OGLUM02G21600.1"/>
    <property type="gene ID" value="OGLUM02G21600"/>
</dbReference>
<feature type="compositionally biased region" description="Pro residues" evidence="16">
    <location>
        <begin position="29"/>
        <end position="38"/>
    </location>
</feature>
<reference evidence="19" key="1">
    <citation type="submission" date="2015-04" db="UniProtKB">
        <authorList>
            <consortium name="EnsemblPlants"/>
        </authorList>
    </citation>
    <scope>IDENTIFICATION</scope>
</reference>
<dbReference type="AlphaFoldDB" id="A0A0D9YTY5"/>
<feature type="domain" description="RING-type" evidence="18">
    <location>
        <begin position="158"/>
        <end position="200"/>
    </location>
</feature>
<name>A0A0D9YTY5_9ORYZ</name>
<keyword evidence="5" id="KW-0808">Transferase</keyword>
<comment type="pathway">
    <text evidence="3">Protein modification; protein ubiquitination.</text>
</comment>
<dbReference type="Pfam" id="PF13639">
    <property type="entry name" value="zf-RING_2"/>
    <property type="match status" value="2"/>
</dbReference>
<dbReference type="STRING" id="40148.A0A0D9YTY5"/>
<dbReference type="PANTHER" id="PTHR46913">
    <property type="entry name" value="RING-H2 FINGER PROTEIN ATL16"/>
    <property type="match status" value="1"/>
</dbReference>
<evidence type="ECO:0000256" key="9">
    <source>
        <dbReference type="ARBA" id="ARBA00022771"/>
    </source>
</evidence>
<feature type="region of interest" description="Disordered" evidence="16">
    <location>
        <begin position="1"/>
        <end position="41"/>
    </location>
</feature>
<evidence type="ECO:0000256" key="4">
    <source>
        <dbReference type="ARBA" id="ARBA00012483"/>
    </source>
</evidence>
<evidence type="ECO:0000256" key="17">
    <source>
        <dbReference type="SAM" id="Phobius"/>
    </source>
</evidence>
<feature type="transmembrane region" description="Helical" evidence="17">
    <location>
        <begin position="375"/>
        <end position="396"/>
    </location>
</feature>
<feature type="compositionally biased region" description="Basic and acidic residues" evidence="16">
    <location>
        <begin position="693"/>
        <end position="727"/>
    </location>
</feature>
<reference evidence="19" key="2">
    <citation type="submission" date="2018-05" db="EMBL/GenBank/DDBJ databases">
        <title>OgluRS3 (Oryza glumaepatula Reference Sequence Version 3).</title>
        <authorList>
            <person name="Zhang J."/>
            <person name="Kudrna D."/>
            <person name="Lee S."/>
            <person name="Talag J."/>
            <person name="Welchert J."/>
            <person name="Wing R.A."/>
        </authorList>
    </citation>
    <scope>NUCLEOTIDE SEQUENCE [LARGE SCALE GENOMIC DNA]</scope>
</reference>
<keyword evidence="11" id="KW-0862">Zinc</keyword>
<evidence type="ECO:0000256" key="13">
    <source>
        <dbReference type="ARBA" id="ARBA00023136"/>
    </source>
</evidence>
<keyword evidence="9 15" id="KW-0863">Zinc-finger</keyword>
<evidence type="ECO:0000256" key="16">
    <source>
        <dbReference type="SAM" id="MobiDB-lite"/>
    </source>
</evidence>
<feature type="compositionally biased region" description="Low complexity" evidence="16">
    <location>
        <begin position="247"/>
        <end position="256"/>
    </location>
</feature>
<feature type="region of interest" description="Disordered" evidence="16">
    <location>
        <begin position="553"/>
        <end position="574"/>
    </location>
</feature>
<dbReference type="HOGENOM" id="CLU_382378_0_0_1"/>
<comment type="catalytic activity">
    <reaction evidence="1">
        <text>S-ubiquitinyl-[E2 ubiquitin-conjugating enzyme]-L-cysteine + [acceptor protein]-L-lysine = [E2 ubiquitin-conjugating enzyme]-L-cysteine + N(6)-ubiquitinyl-[acceptor protein]-L-lysine.</text>
        <dbReference type="EC" id="2.3.2.27"/>
    </reaction>
</comment>
<dbReference type="CDD" id="cd16461">
    <property type="entry name" value="RING-H2_EL5-like"/>
    <property type="match status" value="1"/>
</dbReference>
<evidence type="ECO:0000256" key="1">
    <source>
        <dbReference type="ARBA" id="ARBA00000900"/>
    </source>
</evidence>
<keyword evidence="20" id="KW-1185">Reference proteome</keyword>